<evidence type="ECO:0000259" key="2">
    <source>
        <dbReference type="Pfam" id="PF00326"/>
    </source>
</evidence>
<keyword evidence="5" id="KW-1185">Reference proteome</keyword>
<dbReference type="AlphaFoldDB" id="A0A182N134"/>
<proteinExistence type="predicted"/>
<feature type="domain" description="Peptidase S9 prolyl oligopeptidase catalytic" evidence="2">
    <location>
        <begin position="741"/>
        <end position="943"/>
    </location>
</feature>
<dbReference type="PANTHER" id="PTHR11731:SF135">
    <property type="entry name" value="INACTIVE DIPEPTIDYL PEPTIDASE 10-LIKE PROTEIN"/>
    <property type="match status" value="1"/>
</dbReference>
<dbReference type="STRING" id="7168.A0A182N134"/>
<feature type="region of interest" description="Disordered" evidence="1">
    <location>
        <begin position="557"/>
        <end position="584"/>
    </location>
</feature>
<evidence type="ECO:0000313" key="5">
    <source>
        <dbReference type="Proteomes" id="UP000075884"/>
    </source>
</evidence>
<name>A0A182N134_9DIPT</name>
<accession>A0A182N134</accession>
<evidence type="ECO:0000256" key="1">
    <source>
        <dbReference type="SAM" id="MobiDB-lite"/>
    </source>
</evidence>
<feature type="region of interest" description="Disordered" evidence="1">
    <location>
        <begin position="204"/>
        <end position="224"/>
    </location>
</feature>
<dbReference type="PANTHER" id="PTHR11731">
    <property type="entry name" value="PROTEASE FAMILY S9B,C DIPEPTIDYL-PEPTIDASE IV-RELATED"/>
    <property type="match status" value="1"/>
</dbReference>
<dbReference type="InterPro" id="IPR002469">
    <property type="entry name" value="Peptidase_S9B_N"/>
</dbReference>
<dbReference type="GO" id="GO:0008236">
    <property type="term" value="F:serine-type peptidase activity"/>
    <property type="evidence" value="ECO:0007669"/>
    <property type="project" value="InterPro"/>
</dbReference>
<dbReference type="InterPro" id="IPR050278">
    <property type="entry name" value="Serine_Prot_S9B/DPPIV"/>
</dbReference>
<dbReference type="Proteomes" id="UP000075884">
    <property type="component" value="Unassembled WGS sequence"/>
</dbReference>
<dbReference type="InterPro" id="IPR029058">
    <property type="entry name" value="AB_hydrolase_fold"/>
</dbReference>
<dbReference type="Gene3D" id="3.40.50.1820">
    <property type="entry name" value="alpha/beta hydrolase"/>
    <property type="match status" value="1"/>
</dbReference>
<dbReference type="Pfam" id="PF00326">
    <property type="entry name" value="Peptidase_S9"/>
    <property type="match status" value="1"/>
</dbReference>
<reference evidence="4" key="2">
    <citation type="submission" date="2020-05" db="UniProtKB">
        <authorList>
            <consortium name="EnsemblMetazoa"/>
        </authorList>
    </citation>
    <scope>IDENTIFICATION</scope>
    <source>
        <strain evidence="4">WRAIR2</strain>
    </source>
</reference>
<feature type="compositionally biased region" description="Low complexity" evidence="1">
    <location>
        <begin position="211"/>
        <end position="224"/>
    </location>
</feature>
<reference evidence="5" key="1">
    <citation type="submission" date="2013-03" db="EMBL/GenBank/DDBJ databases">
        <title>The Genome Sequence of Anopheles dirus WRAIR2.</title>
        <authorList>
            <consortium name="The Broad Institute Genomics Platform"/>
            <person name="Neafsey D.E."/>
            <person name="Walton C."/>
            <person name="Walker B."/>
            <person name="Young S.K."/>
            <person name="Zeng Q."/>
            <person name="Gargeya S."/>
            <person name="Fitzgerald M."/>
            <person name="Haas B."/>
            <person name="Abouelleil A."/>
            <person name="Allen A.W."/>
            <person name="Alvarado L."/>
            <person name="Arachchi H.M."/>
            <person name="Berlin A.M."/>
            <person name="Chapman S.B."/>
            <person name="Gainer-Dewar J."/>
            <person name="Goldberg J."/>
            <person name="Griggs A."/>
            <person name="Gujja S."/>
            <person name="Hansen M."/>
            <person name="Howarth C."/>
            <person name="Imamovic A."/>
            <person name="Ireland A."/>
            <person name="Larimer J."/>
            <person name="McCowan C."/>
            <person name="Murphy C."/>
            <person name="Pearson M."/>
            <person name="Poon T.W."/>
            <person name="Priest M."/>
            <person name="Roberts A."/>
            <person name="Saif S."/>
            <person name="Shea T."/>
            <person name="Sisk P."/>
            <person name="Sykes S."/>
            <person name="Wortman J."/>
            <person name="Nusbaum C."/>
            <person name="Birren B."/>
        </authorList>
    </citation>
    <scope>NUCLEOTIDE SEQUENCE [LARGE SCALE GENOMIC DNA]</scope>
    <source>
        <strain evidence="5">WRAIR2</strain>
    </source>
</reference>
<dbReference type="GO" id="GO:0005886">
    <property type="term" value="C:plasma membrane"/>
    <property type="evidence" value="ECO:0007669"/>
    <property type="project" value="TreeGrafter"/>
</dbReference>
<protein>
    <recommendedName>
        <fullName evidence="6">Peptidase S9 prolyl oligopeptidase catalytic domain-containing protein</fullName>
    </recommendedName>
</protein>
<feature type="compositionally biased region" description="Low complexity" evidence="1">
    <location>
        <begin position="447"/>
        <end position="461"/>
    </location>
</feature>
<dbReference type="SUPFAM" id="SSF82171">
    <property type="entry name" value="DPP6 N-terminal domain-like"/>
    <property type="match status" value="1"/>
</dbReference>
<sequence>MNTVQSTGHATVRNKKDSQFEDFDLFDINQRALKLQIESSKLHGRRISLYDIKSGRYEWNTQNGSWINRYEYVFINAEGGLTALQIGRDGGFRFEVLMNNATFVSSAAARVHASSQPPLTQTSASPVPLQRQLNVDSYTVSPDRNFVLLYASNGNGQRFNRSYYVYDLATSNVFSLSMKEADTTAPQMQHVLWAPVAATNGSVPGGDKMAAHSGHQSAASGSSSSAASAASQGIAYVHKGDIYYKPRVQYDLICHITSNGREGGVLNGVPDWLYSNVLELKGPSLLFSPDGQYLSFLSFNLSGVQEYQYLWYGEGQQYPKIHSLRYPKVHSANPNVTVYVVHLGVLKYIFPKPVTVPVHIRATDSYVGGLSWLSPTELSFTYASRNQSLAHVLLCRAPNFVCVEIFQEKAVASSWVLIGETPLFIRRPPPYPEAGVVADAPQPGPAVPTAAPTTTNTTPATAAPPPPAAPAMPRHLYMLKRLNVRDGSHGYYRHLVLVLLGTKRTITLTMGQFEVTEIVGYDERRGLVYYMAAPYHKPGQRHLYKIPLGLEQLASVSGGGGAASHAPPDPGPGDGPGRPGHQNASDVLLLRPFGSVVPYCVTCGRAPSDGGDPDGDGGGTAGDDPGRRPNNCLYNRVAFNDDYTYFVQECLGPESPSTYLVEADTERKVRVLNDGNELREQLVQLAKPQIMTFSVQIKYDFNAQVKLFLPPGVKEDDDLQLPLILHIEAGPERQLVSEEYSVDWNWYLSSHQSYIIAQIDARGSGFQGESLKTQIRGRVGIEVEDQLAVLMYLRDNLKLVDPNRICIYGKGYGGYIAMQMLATDTNQVLKCVAAISPIVSFRYYNSFFTERYVLQQDDFERSLIESDLSTKVASLASKNFLLIHSTADCVVHEQHAALLTRSLVNRGIIFRHQMYVDEDHEYRSVSEHLYHTIETYIEENFGNDNQDWTSAFFLSKT</sequence>
<dbReference type="SUPFAM" id="SSF53474">
    <property type="entry name" value="alpha/beta-Hydrolases"/>
    <property type="match status" value="1"/>
</dbReference>
<dbReference type="Gene3D" id="2.140.10.30">
    <property type="entry name" value="Dipeptidylpeptidase IV, N-terminal domain"/>
    <property type="match status" value="3"/>
</dbReference>
<dbReference type="GO" id="GO:0006508">
    <property type="term" value="P:proteolysis"/>
    <property type="evidence" value="ECO:0007669"/>
    <property type="project" value="InterPro"/>
</dbReference>
<evidence type="ECO:0000259" key="3">
    <source>
        <dbReference type="Pfam" id="PF00930"/>
    </source>
</evidence>
<dbReference type="VEuPathDB" id="VectorBase:ADIR001342"/>
<organism evidence="4 5">
    <name type="scientific">Anopheles dirus</name>
    <dbReference type="NCBI Taxonomy" id="7168"/>
    <lineage>
        <taxon>Eukaryota</taxon>
        <taxon>Metazoa</taxon>
        <taxon>Ecdysozoa</taxon>
        <taxon>Arthropoda</taxon>
        <taxon>Hexapoda</taxon>
        <taxon>Insecta</taxon>
        <taxon>Pterygota</taxon>
        <taxon>Neoptera</taxon>
        <taxon>Endopterygota</taxon>
        <taxon>Diptera</taxon>
        <taxon>Nematocera</taxon>
        <taxon>Culicoidea</taxon>
        <taxon>Culicidae</taxon>
        <taxon>Anophelinae</taxon>
        <taxon>Anopheles</taxon>
    </lineage>
</organism>
<feature type="region of interest" description="Disordered" evidence="1">
    <location>
        <begin position="441"/>
        <end position="467"/>
    </location>
</feature>
<feature type="region of interest" description="Disordered" evidence="1">
    <location>
        <begin position="606"/>
        <end position="629"/>
    </location>
</feature>
<evidence type="ECO:0008006" key="6">
    <source>
        <dbReference type="Google" id="ProtNLM"/>
    </source>
</evidence>
<dbReference type="InterPro" id="IPR001375">
    <property type="entry name" value="Peptidase_S9_cat"/>
</dbReference>
<evidence type="ECO:0000313" key="4">
    <source>
        <dbReference type="EnsemblMetazoa" id="ADIR001342-PA"/>
    </source>
</evidence>
<dbReference type="Pfam" id="PF00930">
    <property type="entry name" value="DPPIV_N"/>
    <property type="match status" value="1"/>
</dbReference>
<dbReference type="EnsemblMetazoa" id="ADIR001342-RA">
    <property type="protein sequence ID" value="ADIR001342-PA"/>
    <property type="gene ID" value="ADIR001342"/>
</dbReference>
<feature type="domain" description="Dipeptidylpeptidase IV N-terminal" evidence="3">
    <location>
        <begin position="220"/>
        <end position="557"/>
    </location>
</feature>